<comment type="caution">
    <text evidence="3">Lacks conserved residue(s) required for the propagation of feature annotation.</text>
</comment>
<dbReference type="Gene3D" id="3.40.630.10">
    <property type="entry name" value="Zn peptidases"/>
    <property type="match status" value="1"/>
</dbReference>
<dbReference type="Proteomes" id="UP000299102">
    <property type="component" value="Unassembled WGS sequence"/>
</dbReference>
<evidence type="ECO:0000313" key="6">
    <source>
        <dbReference type="EMBL" id="GBP05939.1"/>
    </source>
</evidence>
<dbReference type="PROSITE" id="PS52035">
    <property type="entry name" value="PEPTIDASE_M14"/>
    <property type="match status" value="1"/>
</dbReference>
<reference evidence="6 7" key="1">
    <citation type="journal article" date="2019" name="Commun. Biol.">
        <title>The bagworm genome reveals a unique fibroin gene that provides high tensile strength.</title>
        <authorList>
            <person name="Kono N."/>
            <person name="Nakamura H."/>
            <person name="Ohtoshi R."/>
            <person name="Tomita M."/>
            <person name="Numata K."/>
            <person name="Arakawa K."/>
        </authorList>
    </citation>
    <scope>NUCLEOTIDE SEQUENCE [LARGE SCALE GENOMIC DNA]</scope>
</reference>
<dbReference type="STRING" id="151549.A0A4C1SUS8"/>
<dbReference type="EMBL" id="BGZK01000020">
    <property type="protein sequence ID" value="GBP05939.1"/>
    <property type="molecule type" value="Genomic_DNA"/>
</dbReference>
<dbReference type="SUPFAM" id="SSF53187">
    <property type="entry name" value="Zn-dependent exopeptidases"/>
    <property type="match status" value="1"/>
</dbReference>
<dbReference type="GO" id="GO:0008270">
    <property type="term" value="F:zinc ion binding"/>
    <property type="evidence" value="ECO:0007669"/>
    <property type="project" value="InterPro"/>
</dbReference>
<dbReference type="OrthoDB" id="10253041at2759"/>
<dbReference type="PANTHER" id="PTHR12756">
    <property type="entry name" value="CYTOSOLIC CARBOXYPEPTIDASE"/>
    <property type="match status" value="1"/>
</dbReference>
<protein>
    <recommendedName>
        <fullName evidence="5">Peptidase M14 domain-containing protein</fullName>
    </recommendedName>
</protein>
<gene>
    <name evidence="6" type="ORF">EVAR_3218_1</name>
</gene>
<keyword evidence="7" id="KW-1185">Reference proteome</keyword>
<feature type="compositionally biased region" description="Basic residues" evidence="4">
    <location>
        <begin position="166"/>
        <end position="176"/>
    </location>
</feature>
<dbReference type="InterPro" id="IPR000834">
    <property type="entry name" value="Peptidase_M14"/>
</dbReference>
<dbReference type="InterPro" id="IPR050821">
    <property type="entry name" value="Cytosolic_carboxypeptidase"/>
</dbReference>
<name>A0A4C1SUS8_EUMVA</name>
<feature type="region of interest" description="Disordered" evidence="4">
    <location>
        <begin position="162"/>
        <end position="230"/>
    </location>
</feature>
<proteinExistence type="inferred from homology"/>
<evidence type="ECO:0000256" key="1">
    <source>
        <dbReference type="ARBA" id="ARBA00001947"/>
    </source>
</evidence>
<evidence type="ECO:0000256" key="2">
    <source>
        <dbReference type="ARBA" id="ARBA00005988"/>
    </source>
</evidence>
<comment type="cofactor">
    <cofactor evidence="1">
        <name>Zn(2+)</name>
        <dbReference type="ChEBI" id="CHEBI:29105"/>
    </cofactor>
</comment>
<feature type="compositionally biased region" description="Pro residues" evidence="4">
    <location>
        <begin position="199"/>
        <end position="217"/>
    </location>
</feature>
<dbReference type="PANTHER" id="PTHR12756:SF9">
    <property type="entry name" value="CYTOSOLIC CARBOXYPEPTIDASE 6"/>
    <property type="match status" value="1"/>
</dbReference>
<feature type="domain" description="Peptidase M14" evidence="5">
    <location>
        <begin position="1"/>
        <end position="160"/>
    </location>
</feature>
<evidence type="ECO:0000256" key="4">
    <source>
        <dbReference type="SAM" id="MobiDB-lite"/>
    </source>
</evidence>
<sequence>MLNPDGVFLGNQRSDLLGSDLNRCWHRTTTYAHPALVAVKEMLMKYTAEKSMQLDFIIDIHADVSHEGVFVRGNSYDDVYRFERHAVLPKFLGARIEAWKQENCLYNADANATGSARRSLPTGNIDAYTLLASLGGRRLQPRGPYIHYTEDACVVPPRECVPSKKRESRRRRRRKPPERGRSPSSSPERRAVRARVLSPPLPPASPPTHVPPRPYRQPPHRARPRTSPYVDPLLPLVTGVAVQTPRLTVVDMSASVRVPSERAYLRVARPPRPAHAKFTSDEYDTLDSDS</sequence>
<dbReference type="GO" id="GO:0004181">
    <property type="term" value="F:metallocarboxypeptidase activity"/>
    <property type="evidence" value="ECO:0007669"/>
    <property type="project" value="InterPro"/>
</dbReference>
<dbReference type="GO" id="GO:0006508">
    <property type="term" value="P:proteolysis"/>
    <property type="evidence" value="ECO:0007669"/>
    <property type="project" value="InterPro"/>
</dbReference>
<accession>A0A4C1SUS8</accession>
<evidence type="ECO:0000313" key="7">
    <source>
        <dbReference type="Proteomes" id="UP000299102"/>
    </source>
</evidence>
<dbReference type="AlphaFoldDB" id="A0A4C1SUS8"/>
<comment type="caution">
    <text evidence="6">The sequence shown here is derived from an EMBL/GenBank/DDBJ whole genome shotgun (WGS) entry which is preliminary data.</text>
</comment>
<feature type="compositionally biased region" description="Basic and acidic residues" evidence="4">
    <location>
        <begin position="177"/>
        <end position="191"/>
    </location>
</feature>
<organism evidence="6 7">
    <name type="scientific">Eumeta variegata</name>
    <name type="common">Bagworm moth</name>
    <name type="synonym">Eumeta japonica</name>
    <dbReference type="NCBI Taxonomy" id="151549"/>
    <lineage>
        <taxon>Eukaryota</taxon>
        <taxon>Metazoa</taxon>
        <taxon>Ecdysozoa</taxon>
        <taxon>Arthropoda</taxon>
        <taxon>Hexapoda</taxon>
        <taxon>Insecta</taxon>
        <taxon>Pterygota</taxon>
        <taxon>Neoptera</taxon>
        <taxon>Endopterygota</taxon>
        <taxon>Lepidoptera</taxon>
        <taxon>Glossata</taxon>
        <taxon>Ditrysia</taxon>
        <taxon>Tineoidea</taxon>
        <taxon>Psychidae</taxon>
        <taxon>Oiketicinae</taxon>
        <taxon>Eumeta</taxon>
    </lineage>
</organism>
<comment type="similarity">
    <text evidence="2 3">Belongs to the peptidase M14 family.</text>
</comment>
<evidence type="ECO:0000259" key="5">
    <source>
        <dbReference type="PROSITE" id="PS52035"/>
    </source>
</evidence>
<evidence type="ECO:0000256" key="3">
    <source>
        <dbReference type="PROSITE-ProRule" id="PRU01379"/>
    </source>
</evidence>